<keyword evidence="7" id="KW-1185">Reference proteome</keyword>
<dbReference type="InParanoid" id="C5LQK2"/>
<dbReference type="InterPro" id="IPR021109">
    <property type="entry name" value="Peptidase_aspartic_dom_sf"/>
</dbReference>
<dbReference type="Pfam" id="PF00026">
    <property type="entry name" value="Asp"/>
    <property type="match status" value="1"/>
</dbReference>
<dbReference type="InterPro" id="IPR034164">
    <property type="entry name" value="Pepsin-like_dom"/>
</dbReference>
<protein>
    <submittedName>
        <fullName evidence="6">Napsin-A, putative</fullName>
    </submittedName>
</protein>
<feature type="domain" description="Peptidase A1" evidence="5">
    <location>
        <begin position="90"/>
        <end position="413"/>
    </location>
</feature>
<dbReference type="InterPro" id="IPR001461">
    <property type="entry name" value="Aspartic_peptidase_A1"/>
</dbReference>
<evidence type="ECO:0000313" key="7">
    <source>
        <dbReference type="Proteomes" id="UP000007800"/>
    </source>
</evidence>
<dbReference type="Gene3D" id="2.40.70.10">
    <property type="entry name" value="Acid Proteases"/>
    <property type="match status" value="1"/>
</dbReference>
<organism evidence="7">
    <name type="scientific">Perkinsus marinus (strain ATCC 50983 / TXsc)</name>
    <dbReference type="NCBI Taxonomy" id="423536"/>
    <lineage>
        <taxon>Eukaryota</taxon>
        <taxon>Sar</taxon>
        <taxon>Alveolata</taxon>
        <taxon>Perkinsozoa</taxon>
        <taxon>Perkinsea</taxon>
        <taxon>Perkinsida</taxon>
        <taxon>Perkinsidae</taxon>
        <taxon>Perkinsus</taxon>
    </lineage>
</organism>
<dbReference type="GO" id="GO:0006508">
    <property type="term" value="P:proteolysis"/>
    <property type="evidence" value="ECO:0007669"/>
    <property type="project" value="UniProtKB-KW"/>
</dbReference>
<dbReference type="PROSITE" id="PS51767">
    <property type="entry name" value="PEPTIDASE_A1"/>
    <property type="match status" value="1"/>
</dbReference>
<evidence type="ECO:0000313" key="6">
    <source>
        <dbReference type="EMBL" id="EER00987.1"/>
    </source>
</evidence>
<dbReference type="InterPro" id="IPR033121">
    <property type="entry name" value="PEPTIDASE_A1"/>
</dbReference>
<dbReference type="PANTHER" id="PTHR47966:SF51">
    <property type="entry name" value="BETA-SITE APP-CLEAVING ENZYME, ISOFORM A-RELATED"/>
    <property type="match status" value="1"/>
</dbReference>
<dbReference type="SUPFAM" id="SSF50630">
    <property type="entry name" value="Acid proteases"/>
    <property type="match status" value="1"/>
</dbReference>
<keyword evidence="4" id="KW-0378">Hydrolase</keyword>
<dbReference type="Proteomes" id="UP000007800">
    <property type="component" value="Unassembled WGS sequence"/>
</dbReference>
<proteinExistence type="inferred from homology"/>
<comment type="similarity">
    <text evidence="1">Belongs to the peptidase A1 family.</text>
</comment>
<evidence type="ECO:0000256" key="1">
    <source>
        <dbReference type="ARBA" id="ARBA00007447"/>
    </source>
</evidence>
<dbReference type="CDD" id="cd05471">
    <property type="entry name" value="pepsin_like"/>
    <property type="match status" value="1"/>
</dbReference>
<dbReference type="EMBL" id="GG684604">
    <property type="protein sequence ID" value="EER00987.1"/>
    <property type="molecule type" value="Genomic_DNA"/>
</dbReference>
<evidence type="ECO:0000256" key="4">
    <source>
        <dbReference type="ARBA" id="ARBA00022801"/>
    </source>
</evidence>
<gene>
    <name evidence="6" type="ORF">Pmar_PMAR025711</name>
</gene>
<accession>C5LQK2</accession>
<dbReference type="PANTHER" id="PTHR47966">
    <property type="entry name" value="BETA-SITE APP-CLEAVING ENZYME, ISOFORM A-RELATED"/>
    <property type="match status" value="1"/>
</dbReference>
<evidence type="ECO:0000256" key="3">
    <source>
        <dbReference type="ARBA" id="ARBA00022750"/>
    </source>
</evidence>
<name>C5LQK2_PERM5</name>
<dbReference type="GO" id="GO:0004190">
    <property type="term" value="F:aspartic-type endopeptidase activity"/>
    <property type="evidence" value="ECO:0007669"/>
    <property type="project" value="UniProtKB-KW"/>
</dbReference>
<dbReference type="GeneID" id="9057491"/>
<evidence type="ECO:0000256" key="2">
    <source>
        <dbReference type="ARBA" id="ARBA00022670"/>
    </source>
</evidence>
<dbReference type="RefSeq" id="XP_002768269.1">
    <property type="nucleotide sequence ID" value="XM_002768223.1"/>
</dbReference>
<keyword evidence="2" id="KW-0645">Protease</keyword>
<reference evidence="6 7" key="1">
    <citation type="submission" date="2008-07" db="EMBL/GenBank/DDBJ databases">
        <authorList>
            <person name="El-Sayed N."/>
            <person name="Caler E."/>
            <person name="Inman J."/>
            <person name="Amedeo P."/>
            <person name="Hass B."/>
            <person name="Wortman J."/>
        </authorList>
    </citation>
    <scope>NUCLEOTIDE SEQUENCE [LARGE SCALE GENOMIC DNA]</scope>
    <source>
        <strain evidence="7">ATCC 50983 / TXsc</strain>
    </source>
</reference>
<dbReference type="AlphaFoldDB" id="C5LQK2"/>
<sequence length="420" mass="47110">MDTQVRKHNWRKLADSHACRTKAKKHQHSPKLCDKSATLRSKILTGMHSPMSVRLLALINVFDVLNVSRGETLKLDVKYQDIPKGHFGLYHTLVDENGQELHALVDTGTSFSFFIWKDWYEWASGHPCSICPMGCYACSEPCLVGKVTRTLTFEDKYMVKIFQHKSKLTMGQVSEILTFGLIFDQKPPVSKAPPTNLMGLGYDGGDVNFPSLMTQLRSSKTVTSGIIALYLYPPADPNKASADGGLLLGGGDPALYEGALRYVDFSTDKHYMVNIDKLQVGDGHTTLGINMNLDLDTGANFLYVPTLYFKSLIKEIGAQADNAAGKHVPFYPVNEHRYFPCQYMSKLPPLRFYLGPQGTTPFTMTYTNYALNQHGICELLIVQNLKNDWSFPDRMLIGNYFEFDPTLKRVGIGKLKPRSL</sequence>
<keyword evidence="3" id="KW-0064">Aspartyl protease</keyword>
<evidence type="ECO:0000259" key="5">
    <source>
        <dbReference type="PROSITE" id="PS51767"/>
    </source>
</evidence>